<dbReference type="PATRIC" id="fig|1938.3.peg.8585"/>
<organism evidence="1 2">
    <name type="scientific">Streptomyces viridochromogenes</name>
    <dbReference type="NCBI Taxonomy" id="1938"/>
    <lineage>
        <taxon>Bacteria</taxon>
        <taxon>Bacillati</taxon>
        <taxon>Actinomycetota</taxon>
        <taxon>Actinomycetes</taxon>
        <taxon>Kitasatosporales</taxon>
        <taxon>Streptomycetaceae</taxon>
        <taxon>Streptomyces</taxon>
    </lineage>
</organism>
<name>A0A0J8C8K4_STRVR</name>
<sequence length="117" mass="12387">MTVGTDTTLYTATAVATHQDGVDHDADTEITAPEAAGNAALAAVRTGNREAAQRIVAEMLPSERVELAAHLEELRKLLGPTCAECGALTEIGTCTTDPFSAECRFLCSRCTAPRRTH</sequence>
<evidence type="ECO:0000313" key="2">
    <source>
        <dbReference type="Proteomes" id="UP000037432"/>
    </source>
</evidence>
<dbReference type="OrthoDB" id="4322220at2"/>
<comment type="caution">
    <text evidence="1">The sequence shown here is derived from an EMBL/GenBank/DDBJ whole genome shotgun (WGS) entry which is preliminary data.</text>
</comment>
<dbReference type="EMBL" id="LFNT01000014">
    <property type="protein sequence ID" value="KMS74225.1"/>
    <property type="molecule type" value="Genomic_DNA"/>
</dbReference>
<dbReference type="Proteomes" id="UP000037432">
    <property type="component" value="Unassembled WGS sequence"/>
</dbReference>
<dbReference type="RefSeq" id="WP_048581701.1">
    <property type="nucleotide sequence ID" value="NZ_LFNT01000014.1"/>
</dbReference>
<dbReference type="AlphaFoldDB" id="A0A0J8C8K4"/>
<proteinExistence type="predicted"/>
<gene>
    <name evidence="1" type="ORF">ACM01_15010</name>
</gene>
<reference evidence="1 2" key="1">
    <citation type="submission" date="2015-06" db="EMBL/GenBank/DDBJ databases">
        <authorList>
            <person name="Ju K.-S."/>
            <person name="Doroghazi J.R."/>
            <person name="Metcalf W.W."/>
        </authorList>
    </citation>
    <scope>NUCLEOTIDE SEQUENCE [LARGE SCALE GENOMIC DNA]</scope>
    <source>
        <strain evidence="1 2">NRRL 3414</strain>
    </source>
</reference>
<protein>
    <submittedName>
        <fullName evidence="1">Uncharacterized protein</fullName>
    </submittedName>
</protein>
<accession>A0A0J8C8K4</accession>
<evidence type="ECO:0000313" key="1">
    <source>
        <dbReference type="EMBL" id="KMS74225.1"/>
    </source>
</evidence>